<dbReference type="AlphaFoldDB" id="A0A9X6W217"/>
<protein>
    <submittedName>
        <fullName evidence="2">Uncharacterized protein</fullName>
    </submittedName>
</protein>
<reference evidence="1 3" key="1">
    <citation type="submission" date="2015-12" db="EMBL/GenBank/DDBJ databases">
        <title>Bacillus cereus Group isolate.</title>
        <authorList>
            <person name="Kovac J."/>
        </authorList>
    </citation>
    <scope>NUCLEOTIDE SEQUENCE [LARGE SCALE GENOMIC DNA]</scope>
    <source>
        <strain evidence="1 3">FSL K6-0073</strain>
    </source>
</reference>
<dbReference type="EMBL" id="NTSO01000002">
    <property type="protein sequence ID" value="PFF51788.1"/>
    <property type="molecule type" value="Genomic_DNA"/>
</dbReference>
<reference evidence="2 4" key="2">
    <citation type="submission" date="2017-09" db="EMBL/GenBank/DDBJ databases">
        <title>Large-scale bioinformatics analysis of Bacillus genomes uncovers conserved roles of natural products in bacterial physiology.</title>
        <authorList>
            <consortium name="Agbiome Team Llc"/>
            <person name="Bleich R.M."/>
            <person name="Kirk G.J."/>
            <person name="Santa Maria K.C."/>
            <person name="Allen S.E."/>
            <person name="Farag S."/>
            <person name="Shank E.A."/>
            <person name="Bowers A."/>
        </authorList>
    </citation>
    <scope>NUCLEOTIDE SEQUENCE [LARGE SCALE GENOMIC DNA]</scope>
    <source>
        <strain evidence="2 4">AFS020204</strain>
    </source>
</reference>
<name>A0A9X6W217_BACCE</name>
<accession>A0A9X6W217</accession>
<sequence>MKKILKDLANTLAEANEELTQLEKLDGNFHMDKNRRIYKKIGEIRGLEKAIEIVKGEQL</sequence>
<evidence type="ECO:0000313" key="4">
    <source>
        <dbReference type="Proteomes" id="UP000220210"/>
    </source>
</evidence>
<evidence type="ECO:0000313" key="2">
    <source>
        <dbReference type="EMBL" id="PFF51788.1"/>
    </source>
</evidence>
<dbReference type="RefSeq" id="WP_061662694.1">
    <property type="nucleotide sequence ID" value="NZ_LOMO01000001.1"/>
</dbReference>
<organism evidence="2 4">
    <name type="scientific">Bacillus cereus</name>
    <dbReference type="NCBI Taxonomy" id="1396"/>
    <lineage>
        <taxon>Bacteria</taxon>
        <taxon>Bacillati</taxon>
        <taxon>Bacillota</taxon>
        <taxon>Bacilli</taxon>
        <taxon>Bacillales</taxon>
        <taxon>Bacillaceae</taxon>
        <taxon>Bacillus</taxon>
        <taxon>Bacillus cereus group</taxon>
    </lineage>
</organism>
<dbReference type="Proteomes" id="UP000075476">
    <property type="component" value="Unassembled WGS sequence"/>
</dbReference>
<evidence type="ECO:0000313" key="3">
    <source>
        <dbReference type="Proteomes" id="UP000075476"/>
    </source>
</evidence>
<proteinExistence type="predicted"/>
<dbReference type="EMBL" id="LOMO01000001">
    <property type="protein sequence ID" value="KXY51359.1"/>
    <property type="molecule type" value="Genomic_DNA"/>
</dbReference>
<comment type="caution">
    <text evidence="2">The sequence shown here is derived from an EMBL/GenBank/DDBJ whole genome shotgun (WGS) entry which is preliminary data.</text>
</comment>
<evidence type="ECO:0000313" key="1">
    <source>
        <dbReference type="EMBL" id="KXY51359.1"/>
    </source>
</evidence>
<dbReference type="Proteomes" id="UP000220210">
    <property type="component" value="Unassembled WGS sequence"/>
</dbReference>
<gene>
    <name evidence="1" type="ORF">AT268_33325</name>
    <name evidence="2" type="ORF">CN357_03595</name>
</gene>